<dbReference type="RefSeq" id="WP_170834325.1">
    <property type="nucleotide sequence ID" value="NZ_FNHW01000001.1"/>
</dbReference>
<feature type="compositionally biased region" description="Basic and acidic residues" evidence="1">
    <location>
        <begin position="30"/>
        <end position="51"/>
    </location>
</feature>
<accession>A0A1G9X5S9</accession>
<feature type="region of interest" description="Disordered" evidence="1">
    <location>
        <begin position="1"/>
        <end position="51"/>
    </location>
</feature>
<protein>
    <submittedName>
        <fullName evidence="2">Uncharacterized protein</fullName>
    </submittedName>
</protein>
<evidence type="ECO:0000256" key="1">
    <source>
        <dbReference type="SAM" id="MobiDB-lite"/>
    </source>
</evidence>
<feature type="compositionally biased region" description="Basic and acidic residues" evidence="1">
    <location>
        <begin position="1"/>
        <end position="21"/>
    </location>
</feature>
<reference evidence="3" key="1">
    <citation type="submission" date="2016-10" db="EMBL/GenBank/DDBJ databases">
        <authorList>
            <person name="Varghese N."/>
            <person name="Submissions S."/>
        </authorList>
    </citation>
    <scope>NUCLEOTIDE SEQUENCE [LARGE SCALE GENOMIC DNA]</scope>
    <source>
        <strain evidence="3">CGMCC 1.6854</strain>
    </source>
</reference>
<sequence length="51" mass="6074">MTDEQKNQNQKGNEKTKKNVEDVFEQGAIEQRESFDTESQKEKDQKQKNKE</sequence>
<dbReference type="STRING" id="459525.SAMN04488137_2586"/>
<evidence type="ECO:0000313" key="3">
    <source>
        <dbReference type="Proteomes" id="UP000199544"/>
    </source>
</evidence>
<name>A0A1G9X5S9_9BACL</name>
<keyword evidence="3" id="KW-1185">Reference proteome</keyword>
<gene>
    <name evidence="2" type="ORF">SAMN04488137_2586</name>
</gene>
<proteinExistence type="predicted"/>
<organism evidence="2 3">
    <name type="scientific">Fictibacillus solisalsi</name>
    <dbReference type="NCBI Taxonomy" id="459525"/>
    <lineage>
        <taxon>Bacteria</taxon>
        <taxon>Bacillati</taxon>
        <taxon>Bacillota</taxon>
        <taxon>Bacilli</taxon>
        <taxon>Bacillales</taxon>
        <taxon>Fictibacillaceae</taxon>
        <taxon>Fictibacillus</taxon>
    </lineage>
</organism>
<dbReference type="Proteomes" id="UP000199544">
    <property type="component" value="Unassembled WGS sequence"/>
</dbReference>
<dbReference type="EMBL" id="FNHW01000001">
    <property type="protein sequence ID" value="SDM92037.1"/>
    <property type="molecule type" value="Genomic_DNA"/>
</dbReference>
<dbReference type="AlphaFoldDB" id="A0A1G9X5S9"/>
<evidence type="ECO:0000313" key="2">
    <source>
        <dbReference type="EMBL" id="SDM92037.1"/>
    </source>
</evidence>